<dbReference type="PANTHER" id="PTHR44688:SF16">
    <property type="entry name" value="DNA-BINDING TRANSCRIPTIONAL ACTIVATOR DEVR_DOSR"/>
    <property type="match status" value="1"/>
</dbReference>
<gene>
    <name evidence="5" type="ORF">RF687_08760</name>
</gene>
<comment type="caution">
    <text evidence="5">The sequence shown here is derived from an EMBL/GenBank/DDBJ whole genome shotgun (WGS) entry which is preliminary data.</text>
</comment>
<keyword evidence="1" id="KW-0805">Transcription regulation</keyword>
<dbReference type="GO" id="GO:0006355">
    <property type="term" value="P:regulation of DNA-templated transcription"/>
    <property type="evidence" value="ECO:0007669"/>
    <property type="project" value="InterPro"/>
</dbReference>
<proteinExistence type="predicted"/>
<accession>A0AAW8L8T0</accession>
<organism evidence="5 6">
    <name type="scientific">Actinomyces oris</name>
    <dbReference type="NCBI Taxonomy" id="544580"/>
    <lineage>
        <taxon>Bacteria</taxon>
        <taxon>Bacillati</taxon>
        <taxon>Actinomycetota</taxon>
        <taxon>Actinomycetes</taxon>
        <taxon>Actinomycetales</taxon>
        <taxon>Actinomycetaceae</taxon>
        <taxon>Actinomyces</taxon>
    </lineage>
</organism>
<evidence type="ECO:0000256" key="1">
    <source>
        <dbReference type="ARBA" id="ARBA00023015"/>
    </source>
</evidence>
<evidence type="ECO:0000256" key="2">
    <source>
        <dbReference type="ARBA" id="ARBA00023125"/>
    </source>
</evidence>
<dbReference type="RefSeq" id="WP_308680029.1">
    <property type="nucleotide sequence ID" value="NZ_JAMZMF010000012.1"/>
</dbReference>
<dbReference type="PROSITE" id="PS50043">
    <property type="entry name" value="HTH_LUXR_2"/>
    <property type="match status" value="1"/>
</dbReference>
<dbReference type="GO" id="GO:0003677">
    <property type="term" value="F:DNA binding"/>
    <property type="evidence" value="ECO:0007669"/>
    <property type="project" value="UniProtKB-KW"/>
</dbReference>
<protein>
    <submittedName>
        <fullName evidence="5">LuxR C-terminal-related transcriptional regulator</fullName>
    </submittedName>
</protein>
<dbReference type="PRINTS" id="PR00038">
    <property type="entry name" value="HTHLUXR"/>
</dbReference>
<keyword evidence="2" id="KW-0238">DNA-binding</keyword>
<evidence type="ECO:0000313" key="5">
    <source>
        <dbReference type="EMBL" id="MDR0178032.1"/>
    </source>
</evidence>
<dbReference type="InterPro" id="IPR016032">
    <property type="entry name" value="Sig_transdc_resp-reg_C-effctor"/>
</dbReference>
<dbReference type="AlphaFoldDB" id="A0AAW8L8T0"/>
<dbReference type="Proteomes" id="UP001230065">
    <property type="component" value="Unassembled WGS sequence"/>
</dbReference>
<dbReference type="SMART" id="SM00421">
    <property type="entry name" value="HTH_LUXR"/>
    <property type="match status" value="1"/>
</dbReference>
<sequence>MPHLITTSPEALSPNLIPIQPPVSRSVSRTAQRELDEVAARILPAGRSHLASILTGSGHTALGMDGRAVVLLDPVLLDRSSPVENIREINRRNVPVVAYSETLDDRVISEILAEDVMAFVRMSAPRGELAQAICDALSGMPHESLGRMKVLLRYGSEKAESLVPTELKVYERYSRGYTKAAIARDLNVSLNTVSTYLTRIREKLKASDSEE</sequence>
<dbReference type="Pfam" id="PF00196">
    <property type="entry name" value="GerE"/>
    <property type="match status" value="1"/>
</dbReference>
<dbReference type="PANTHER" id="PTHR44688">
    <property type="entry name" value="DNA-BINDING TRANSCRIPTIONAL ACTIVATOR DEVR_DOSR"/>
    <property type="match status" value="1"/>
</dbReference>
<feature type="domain" description="HTH luxR-type" evidence="4">
    <location>
        <begin position="155"/>
        <end position="211"/>
    </location>
</feature>
<evidence type="ECO:0000256" key="3">
    <source>
        <dbReference type="ARBA" id="ARBA00023163"/>
    </source>
</evidence>
<evidence type="ECO:0000313" key="6">
    <source>
        <dbReference type="Proteomes" id="UP001230065"/>
    </source>
</evidence>
<dbReference type="InterPro" id="IPR000792">
    <property type="entry name" value="Tscrpt_reg_LuxR_C"/>
</dbReference>
<dbReference type="SUPFAM" id="SSF46894">
    <property type="entry name" value="C-terminal effector domain of the bipartite response regulators"/>
    <property type="match status" value="1"/>
</dbReference>
<reference evidence="5" key="1">
    <citation type="submission" date="2022-06" db="EMBL/GenBank/DDBJ databases">
        <title>Draft Genome Sequences of Three Actinomyces oris Strains, Isolated from Healthy Human Feces.</title>
        <authorList>
            <person name="Ye Y."/>
            <person name="Liu C."/>
            <person name="Zhao J."/>
            <person name="Xu J."/>
            <person name="Huang H."/>
            <person name="Wang B."/>
            <person name="Wei J."/>
            <person name="Jing X."/>
        </authorList>
    </citation>
    <scope>NUCLEOTIDE SEQUENCE</scope>
    <source>
        <strain evidence="5">CNGBCC1803727</strain>
    </source>
</reference>
<keyword evidence="3" id="KW-0804">Transcription</keyword>
<name>A0AAW8L8T0_9ACTO</name>
<dbReference type="EMBL" id="JAMZMF010000012">
    <property type="protein sequence ID" value="MDR0178032.1"/>
    <property type="molecule type" value="Genomic_DNA"/>
</dbReference>
<evidence type="ECO:0000259" key="4">
    <source>
        <dbReference type="PROSITE" id="PS50043"/>
    </source>
</evidence>
<dbReference type="Gene3D" id="3.40.50.2300">
    <property type="match status" value="1"/>
</dbReference>